<evidence type="ECO:0000313" key="1">
    <source>
        <dbReference type="EMBL" id="SHK30100.1"/>
    </source>
</evidence>
<dbReference type="RefSeq" id="WP_084672245.1">
    <property type="nucleotide sequence ID" value="NZ_FRAD01000021.1"/>
</dbReference>
<reference evidence="1 2" key="1">
    <citation type="submission" date="2016-11" db="EMBL/GenBank/DDBJ databases">
        <authorList>
            <person name="Jaros S."/>
            <person name="Januszkiewicz K."/>
            <person name="Wedrychowicz H."/>
        </authorList>
    </citation>
    <scope>NUCLEOTIDE SEQUENCE [LARGE SCALE GENOMIC DNA]</scope>
    <source>
        <strain evidence="1 2">DSM 3090</strain>
    </source>
</reference>
<accession>A0A1M6RCH1</accession>
<proteinExistence type="predicted"/>
<dbReference type="AlphaFoldDB" id="A0A1M6RCH1"/>
<name>A0A1M6RCH1_9CLOT</name>
<gene>
    <name evidence="1" type="ORF">SAMN02745248_02255</name>
</gene>
<evidence type="ECO:0000313" key="2">
    <source>
        <dbReference type="Proteomes" id="UP000183952"/>
    </source>
</evidence>
<protein>
    <submittedName>
        <fullName evidence="1">Uncharacterized protein</fullName>
    </submittedName>
</protein>
<dbReference type="STRING" id="1121331.SAMN02745248_02255"/>
<keyword evidence="2" id="KW-1185">Reference proteome</keyword>
<dbReference type="Proteomes" id="UP000183952">
    <property type="component" value="Unassembled WGS sequence"/>
</dbReference>
<dbReference type="OrthoDB" id="2050727at2"/>
<sequence>MRYKVQGEIDLWGWTDFKTRINAQIVDYKTESNHIYWVEFETDLSAGCLNKFLEEYGLKIVTEDQVKEKPTIDNENEPMMFYKLDKGKQDALISWINTNFNKIKGINKDMTSLQLKDFFKEFPITNGEFKGAMVEKCGFQYHPNDGLNWYFNISKKSPALLDKENN</sequence>
<dbReference type="EMBL" id="FRAD01000021">
    <property type="protein sequence ID" value="SHK30100.1"/>
    <property type="molecule type" value="Genomic_DNA"/>
</dbReference>
<organism evidence="1 2">
    <name type="scientific">Hathewaya proteolytica DSM 3090</name>
    <dbReference type="NCBI Taxonomy" id="1121331"/>
    <lineage>
        <taxon>Bacteria</taxon>
        <taxon>Bacillati</taxon>
        <taxon>Bacillota</taxon>
        <taxon>Clostridia</taxon>
        <taxon>Eubacteriales</taxon>
        <taxon>Clostridiaceae</taxon>
        <taxon>Hathewaya</taxon>
    </lineage>
</organism>